<feature type="compositionally biased region" description="Polar residues" evidence="2">
    <location>
        <begin position="634"/>
        <end position="646"/>
    </location>
</feature>
<sequence length="652" mass="74026">MNENHNHSVNTSGSMKFLRISPEVEQVFNMYFEDGMGAAEAIRLHESKILLSENSWETLANGSKNPNKETVAYLYKKWRKKNFGCINNPLEKLKEKTQSYAEKGISIIIHEEKPWAVLVVTPLMKRVQNLSSSKELIFCDSTSSCDTMETTLTTVLAVSNAGAVPIAMLMHEGQSSDSYKNAFGLLKKHYPLCFGGNEVPIGFMTDDSAAERSALKTLWPSSRLLLCSFHVLQKEWGWLHETKNMVLKEKRLPLMRMFQKVLYAADEVNLNEATSDILNLKDEFPNFVKRFENYFKRKNEWVLMFRRDIITRGNNTNNYAEACIRILKEIILSRTKAYNVVALVEFICYVWEDYLILRILDHAHNRRDNIQRNYTKLCSRTLNFSIDQVTLISETCYSVPSSDTENSAVYTVDTKIGVCNCYVGYTGAFCKHQAFLHKHLNLSLPNAPPITVTERYALGQLALGDKCPSQSWFLGLKENESEIQFLEGELSEIDNVNHASNHIESYPKDISNKNDTNAFQSLADDQVASNKANDELETEFLRIKELLNDVPLDIRKKLTKKLNVIKNAQQLTKLMVTCCRGLSVATKRKGQIKVQPTSIARRRQGVTRGSRRIPAGRPPTSAPQNKATKKNHNIGKNINLGQSNAKSHGRGH</sequence>
<dbReference type="PANTHER" id="PTHR35385:SF2">
    <property type="entry name" value="PROTEIN B, PUTATIVE-RELATED"/>
    <property type="match status" value="1"/>
</dbReference>
<dbReference type="RefSeq" id="XP_029348159.1">
    <property type="nucleotide sequence ID" value="XM_029492299.1"/>
</dbReference>
<evidence type="ECO:0000313" key="5">
    <source>
        <dbReference type="Proteomes" id="UP000007819"/>
    </source>
</evidence>
<feature type="region of interest" description="Disordered" evidence="2">
    <location>
        <begin position="602"/>
        <end position="652"/>
    </location>
</feature>
<reference evidence="4" key="2">
    <citation type="submission" date="2022-06" db="UniProtKB">
        <authorList>
            <consortium name="EnsemblMetazoa"/>
        </authorList>
    </citation>
    <scope>IDENTIFICATION</scope>
</reference>
<reference evidence="5" key="1">
    <citation type="submission" date="2010-06" db="EMBL/GenBank/DDBJ databases">
        <authorList>
            <person name="Jiang H."/>
            <person name="Abraham K."/>
            <person name="Ali S."/>
            <person name="Alsbrooks S.L."/>
            <person name="Anim B.N."/>
            <person name="Anosike U.S."/>
            <person name="Attaway T."/>
            <person name="Bandaranaike D.P."/>
            <person name="Battles P.K."/>
            <person name="Bell S.N."/>
            <person name="Bell A.V."/>
            <person name="Beltran B."/>
            <person name="Bickham C."/>
            <person name="Bustamante Y."/>
            <person name="Caleb T."/>
            <person name="Canada A."/>
            <person name="Cardenas V."/>
            <person name="Carter K."/>
            <person name="Chacko J."/>
            <person name="Chandrabose M.N."/>
            <person name="Chavez D."/>
            <person name="Chavez A."/>
            <person name="Chen L."/>
            <person name="Chu H.-S."/>
            <person name="Claassen K.J."/>
            <person name="Cockrell R."/>
            <person name="Collins M."/>
            <person name="Cooper J.A."/>
            <person name="Cree A."/>
            <person name="Curry S.M."/>
            <person name="Da Y."/>
            <person name="Dao M.D."/>
            <person name="Das B."/>
            <person name="Davila M.-L."/>
            <person name="Davy-Carroll L."/>
            <person name="Denson S."/>
            <person name="Dinh H."/>
            <person name="Ebong V.E."/>
            <person name="Edwards J.R."/>
            <person name="Egan A."/>
            <person name="El-Daye J."/>
            <person name="Escobedo L."/>
            <person name="Fernandez S."/>
            <person name="Fernando P.R."/>
            <person name="Flagg N."/>
            <person name="Forbes L.D."/>
            <person name="Fowler R.G."/>
            <person name="Fu Q."/>
            <person name="Gabisi R.A."/>
            <person name="Ganer J."/>
            <person name="Garbino Pronczuk A."/>
            <person name="Garcia R.M."/>
            <person name="Garner T."/>
            <person name="Garrett T.E."/>
            <person name="Gonzalez D.A."/>
            <person name="Hamid H."/>
            <person name="Hawkins E.S."/>
            <person name="Hirani K."/>
            <person name="Hogues M.E."/>
            <person name="Hollins B."/>
            <person name="Hsiao C.-H."/>
            <person name="Jabil R."/>
            <person name="James M.L."/>
            <person name="Jhangiani S.N."/>
            <person name="Johnson B."/>
            <person name="Johnson Q."/>
            <person name="Joshi V."/>
            <person name="Kalu J.B."/>
            <person name="Kam C."/>
            <person name="Kashfia A."/>
            <person name="Keebler J."/>
            <person name="Kisamo H."/>
            <person name="Kovar C.L."/>
            <person name="Lago L.A."/>
            <person name="Lai C.-Y."/>
            <person name="Laidlaw J."/>
            <person name="Lara F."/>
            <person name="Le T.-K."/>
            <person name="Lee S.L."/>
            <person name="Legall F.H."/>
            <person name="Lemon S.J."/>
            <person name="Lewis L.R."/>
            <person name="Li B."/>
            <person name="Liu Y."/>
            <person name="Liu Y.-S."/>
            <person name="Lopez J."/>
            <person name="Lozado R.J."/>
            <person name="Lu J."/>
            <person name="Madu R.C."/>
            <person name="Maheshwari M."/>
            <person name="Maheshwari R."/>
            <person name="Malloy K."/>
            <person name="Martinez E."/>
            <person name="Mathew T."/>
            <person name="Mercado I.C."/>
            <person name="Mercado C."/>
            <person name="Meyer B."/>
            <person name="Montgomery K."/>
            <person name="Morgan M.B."/>
            <person name="Munidasa M."/>
            <person name="Nazareth L.V."/>
            <person name="Nelson J."/>
            <person name="Ng B.M."/>
            <person name="Nguyen N.B."/>
            <person name="Nguyen P.Q."/>
            <person name="Nguyen T."/>
            <person name="Obregon M."/>
            <person name="Okwuonu G.O."/>
            <person name="Onwere C.G."/>
            <person name="Orozco G."/>
            <person name="Parra A."/>
            <person name="Patel S."/>
            <person name="Patil S."/>
            <person name="Perez A."/>
            <person name="Perez Y."/>
            <person name="Pham C."/>
            <person name="Primus E.L."/>
            <person name="Pu L.-L."/>
            <person name="Puazo M."/>
            <person name="Qin X."/>
            <person name="Quiroz J.B."/>
            <person name="Reese J."/>
            <person name="Richards S."/>
            <person name="Rives C.M."/>
            <person name="Robberts R."/>
            <person name="Ruiz S.J."/>
            <person name="Ruiz M.J."/>
            <person name="Santibanez J."/>
            <person name="Schneider B.W."/>
            <person name="Sisson I."/>
            <person name="Smith M."/>
            <person name="Sodergren E."/>
            <person name="Song X.-Z."/>
            <person name="Song B.B."/>
            <person name="Summersgill H."/>
            <person name="Thelus R."/>
            <person name="Thornton R.D."/>
            <person name="Trejos Z.Y."/>
            <person name="Usmani K."/>
            <person name="Vattathil S."/>
            <person name="Villasana D."/>
            <person name="Walker D.L."/>
            <person name="Wang S."/>
            <person name="Wang K."/>
            <person name="White C.S."/>
            <person name="Williams A.C."/>
            <person name="Williamson J."/>
            <person name="Wilson K."/>
            <person name="Woghiren I.O."/>
            <person name="Woodworth J.R."/>
            <person name="Worley K.C."/>
            <person name="Wright R.A."/>
            <person name="Wu W."/>
            <person name="Young L."/>
            <person name="Zhang L."/>
            <person name="Zhang J."/>
            <person name="Zhu Y."/>
            <person name="Muzny D.M."/>
            <person name="Weinstock G."/>
            <person name="Gibbs R.A."/>
        </authorList>
    </citation>
    <scope>NUCLEOTIDE SEQUENCE [LARGE SCALE GENOMIC DNA]</scope>
    <source>
        <strain evidence="5">LSR1</strain>
    </source>
</reference>
<keyword evidence="1" id="KW-0479">Metal-binding</keyword>
<dbReference type="PANTHER" id="PTHR35385">
    <property type="entry name" value="PROTEIN B, PUTATIVE-RELATED-RELATED"/>
    <property type="match status" value="1"/>
</dbReference>
<dbReference type="PROSITE" id="PS50966">
    <property type="entry name" value="ZF_SWIM"/>
    <property type="match status" value="1"/>
</dbReference>
<dbReference type="KEGG" id="api:100574499"/>
<dbReference type="GeneID" id="100574499"/>
<dbReference type="Pfam" id="PF10551">
    <property type="entry name" value="MULE"/>
    <property type="match status" value="1"/>
</dbReference>
<feature type="compositionally biased region" description="Basic residues" evidence="2">
    <location>
        <begin position="602"/>
        <end position="611"/>
    </location>
</feature>
<evidence type="ECO:0000313" key="4">
    <source>
        <dbReference type="EnsemblMetazoa" id="XP_029348159.1"/>
    </source>
</evidence>
<proteinExistence type="predicted"/>
<evidence type="ECO:0000256" key="1">
    <source>
        <dbReference type="PROSITE-ProRule" id="PRU00325"/>
    </source>
</evidence>
<dbReference type="GO" id="GO:0008270">
    <property type="term" value="F:zinc ion binding"/>
    <property type="evidence" value="ECO:0007669"/>
    <property type="project" value="UniProtKB-KW"/>
</dbReference>
<feature type="domain" description="SWIM-type" evidence="3">
    <location>
        <begin position="410"/>
        <end position="441"/>
    </location>
</feature>
<name>A0A8R2NU58_ACYPI</name>
<protein>
    <recommendedName>
        <fullName evidence="3">SWIM-type domain-containing protein</fullName>
    </recommendedName>
</protein>
<accession>A0A8R2NU58</accession>
<dbReference type="InterPro" id="IPR007527">
    <property type="entry name" value="Znf_SWIM"/>
</dbReference>
<organism evidence="4 5">
    <name type="scientific">Acyrthosiphon pisum</name>
    <name type="common">Pea aphid</name>
    <dbReference type="NCBI Taxonomy" id="7029"/>
    <lineage>
        <taxon>Eukaryota</taxon>
        <taxon>Metazoa</taxon>
        <taxon>Ecdysozoa</taxon>
        <taxon>Arthropoda</taxon>
        <taxon>Hexapoda</taxon>
        <taxon>Insecta</taxon>
        <taxon>Pterygota</taxon>
        <taxon>Neoptera</taxon>
        <taxon>Paraneoptera</taxon>
        <taxon>Hemiptera</taxon>
        <taxon>Sternorrhyncha</taxon>
        <taxon>Aphidomorpha</taxon>
        <taxon>Aphidoidea</taxon>
        <taxon>Aphididae</taxon>
        <taxon>Macrosiphini</taxon>
        <taxon>Acyrthosiphon</taxon>
    </lineage>
</organism>
<keyword evidence="5" id="KW-1185">Reference proteome</keyword>
<dbReference type="InterPro" id="IPR018289">
    <property type="entry name" value="MULE_transposase_dom"/>
</dbReference>
<evidence type="ECO:0000259" key="3">
    <source>
        <dbReference type="PROSITE" id="PS50966"/>
    </source>
</evidence>
<dbReference type="OrthoDB" id="6597347at2759"/>
<keyword evidence="1" id="KW-0863">Zinc-finger</keyword>
<dbReference type="Proteomes" id="UP000007819">
    <property type="component" value="Unassembled WGS sequence"/>
</dbReference>
<dbReference type="AlphaFoldDB" id="A0A8R2NU58"/>
<evidence type="ECO:0000256" key="2">
    <source>
        <dbReference type="SAM" id="MobiDB-lite"/>
    </source>
</evidence>
<dbReference type="EnsemblMetazoa" id="XM_029492299.1">
    <property type="protein sequence ID" value="XP_029348159.1"/>
    <property type="gene ID" value="LOC100574499"/>
</dbReference>
<keyword evidence="1" id="KW-0862">Zinc</keyword>